<reference evidence="2 3" key="1">
    <citation type="submission" date="2019-07" db="EMBL/GenBank/DDBJ databases">
        <authorList>
            <person name="Zhou L.-Y."/>
        </authorList>
    </citation>
    <scope>NUCLEOTIDE SEQUENCE [LARGE SCALE GENOMIC DNA]</scope>
    <source>
        <strain evidence="2 3">YIM 101269</strain>
    </source>
</reference>
<dbReference type="InterPro" id="IPR056934">
    <property type="entry name" value="SH3_Rv0428c"/>
</dbReference>
<dbReference type="Proteomes" id="UP000317638">
    <property type="component" value="Unassembled WGS sequence"/>
</dbReference>
<proteinExistence type="predicted"/>
<evidence type="ECO:0000313" key="2">
    <source>
        <dbReference type="EMBL" id="TRY18042.1"/>
    </source>
</evidence>
<feature type="domain" description="Histone acetyltransferase Rv0428c-like SH3" evidence="1">
    <location>
        <begin position="9"/>
        <end position="61"/>
    </location>
</feature>
<protein>
    <submittedName>
        <fullName evidence="2">Ferrous iron transport protein A</fullName>
    </submittedName>
</protein>
<dbReference type="OrthoDB" id="9775595at2"/>
<dbReference type="InterPro" id="IPR036847">
    <property type="entry name" value="RimP_C_sf"/>
</dbReference>
<evidence type="ECO:0000313" key="3">
    <source>
        <dbReference type="Proteomes" id="UP000317638"/>
    </source>
</evidence>
<keyword evidence="3" id="KW-1185">Reference proteome</keyword>
<accession>A0A553K008</accession>
<dbReference type="RefSeq" id="WP_143938018.1">
    <property type="nucleotide sequence ID" value="NZ_VKKG01000003.1"/>
</dbReference>
<sequence length="65" mass="7236">MTDKLRSAPIGQRVTVRFRLEDGSATDAVGPLTERDEETLVVETRRRGAVRIRFDTVIAARIIPG</sequence>
<dbReference type="SUPFAM" id="SSF74942">
    <property type="entry name" value="YhbC-like, C-terminal domain"/>
    <property type="match status" value="1"/>
</dbReference>
<name>A0A553K008_9ACTN</name>
<dbReference type="EMBL" id="VKKG01000003">
    <property type="protein sequence ID" value="TRY18042.1"/>
    <property type="molecule type" value="Genomic_DNA"/>
</dbReference>
<evidence type="ECO:0000259" key="1">
    <source>
        <dbReference type="Pfam" id="PF24551"/>
    </source>
</evidence>
<organism evidence="2 3">
    <name type="scientific">Tessaracoccus rhinocerotis</name>
    <dbReference type="NCBI Taxonomy" id="1689449"/>
    <lineage>
        <taxon>Bacteria</taxon>
        <taxon>Bacillati</taxon>
        <taxon>Actinomycetota</taxon>
        <taxon>Actinomycetes</taxon>
        <taxon>Propionibacteriales</taxon>
        <taxon>Propionibacteriaceae</taxon>
        <taxon>Tessaracoccus</taxon>
    </lineage>
</organism>
<comment type="caution">
    <text evidence="2">The sequence shown here is derived from an EMBL/GenBank/DDBJ whole genome shotgun (WGS) entry which is preliminary data.</text>
</comment>
<gene>
    <name evidence="2" type="ORF">FOJ82_08245</name>
</gene>
<dbReference type="Pfam" id="PF24551">
    <property type="entry name" value="SH3_Rv0428c"/>
    <property type="match status" value="1"/>
</dbReference>
<dbReference type="AlphaFoldDB" id="A0A553K008"/>